<sequence>MAPRFEKDDAVVETSNPREITQLRAEGFTEHKARTKEVRASDAAAAAPSADQAAQDAAAPAKPGK</sequence>
<dbReference type="RefSeq" id="WP_188813816.1">
    <property type="nucleotide sequence ID" value="NZ_BAAAWV010000001.1"/>
</dbReference>
<dbReference type="Proteomes" id="UP000596938">
    <property type="component" value="Unassembled WGS sequence"/>
</dbReference>
<keyword evidence="3" id="KW-1185">Reference proteome</keyword>
<reference evidence="3" key="1">
    <citation type="journal article" date="2019" name="Int. J. Syst. Evol. Microbiol.">
        <title>The Global Catalogue of Microorganisms (GCM) 10K type strain sequencing project: providing services to taxonomists for standard genome sequencing and annotation.</title>
        <authorList>
            <consortium name="The Broad Institute Genomics Platform"/>
            <consortium name="The Broad Institute Genome Sequencing Center for Infectious Disease"/>
            <person name="Wu L."/>
            <person name="Ma J."/>
        </authorList>
    </citation>
    <scope>NUCLEOTIDE SEQUENCE [LARGE SCALE GENOMIC DNA]</scope>
    <source>
        <strain evidence="3">CGMCC 1.1927</strain>
    </source>
</reference>
<name>A0ABQ1Y2M4_9MICC</name>
<feature type="region of interest" description="Disordered" evidence="1">
    <location>
        <begin position="1"/>
        <end position="65"/>
    </location>
</feature>
<comment type="caution">
    <text evidence="2">The sequence shown here is derived from an EMBL/GenBank/DDBJ whole genome shotgun (WGS) entry which is preliminary data.</text>
</comment>
<proteinExistence type="predicted"/>
<organism evidence="2 3">
    <name type="scientific">Pseudarthrobacter polychromogenes</name>
    <dbReference type="NCBI Taxonomy" id="1676"/>
    <lineage>
        <taxon>Bacteria</taxon>
        <taxon>Bacillati</taxon>
        <taxon>Actinomycetota</taxon>
        <taxon>Actinomycetes</taxon>
        <taxon>Micrococcales</taxon>
        <taxon>Micrococcaceae</taxon>
        <taxon>Pseudarthrobacter</taxon>
    </lineage>
</organism>
<feature type="compositionally biased region" description="Low complexity" evidence="1">
    <location>
        <begin position="41"/>
        <end position="65"/>
    </location>
</feature>
<protein>
    <submittedName>
        <fullName evidence="2">Uncharacterized protein</fullName>
    </submittedName>
</protein>
<evidence type="ECO:0000313" key="2">
    <source>
        <dbReference type="EMBL" id="GGH10443.1"/>
    </source>
</evidence>
<dbReference type="EMBL" id="BMKU01000019">
    <property type="protein sequence ID" value="GGH10443.1"/>
    <property type="molecule type" value="Genomic_DNA"/>
</dbReference>
<evidence type="ECO:0000313" key="3">
    <source>
        <dbReference type="Proteomes" id="UP000596938"/>
    </source>
</evidence>
<evidence type="ECO:0000256" key="1">
    <source>
        <dbReference type="SAM" id="MobiDB-lite"/>
    </source>
</evidence>
<feature type="compositionally biased region" description="Basic and acidic residues" evidence="1">
    <location>
        <begin position="1"/>
        <end position="10"/>
    </location>
</feature>
<feature type="compositionally biased region" description="Basic and acidic residues" evidence="1">
    <location>
        <begin position="27"/>
        <end position="40"/>
    </location>
</feature>
<gene>
    <name evidence="2" type="ORF">GCM10011577_39260</name>
</gene>
<accession>A0ABQ1Y2M4</accession>